<dbReference type="InterPro" id="IPR047717">
    <property type="entry name" value="CC_star_Cory"/>
</dbReference>
<sequence length="87" mass="10181">MDFLEKLRAFGRGLNEFYAAPYRSAFLRAQREEEDLFMLLVLGEALGVPNPAAFYTLELLPIIYEDFHAWHQRMGMEHSPLENIRCC</sequence>
<dbReference type="OrthoDB" id="5358049at2"/>
<dbReference type="RefSeq" id="WP_092285718.1">
    <property type="nucleotide sequence ID" value="NZ_FOPJ01000007.1"/>
</dbReference>
<dbReference type="AlphaFoldDB" id="A0A1I2T6S5"/>
<protein>
    <recommendedName>
        <fullName evidence="3">DNA helicase</fullName>
    </recommendedName>
</protein>
<dbReference type="EMBL" id="FOPJ01000007">
    <property type="protein sequence ID" value="SFG59789.1"/>
    <property type="molecule type" value="Genomic_DNA"/>
</dbReference>
<dbReference type="NCBIfam" id="NF041419">
    <property type="entry name" value="CC_star_Cory"/>
    <property type="match status" value="1"/>
</dbReference>
<proteinExistence type="predicted"/>
<dbReference type="STRING" id="185761.SAMN05660282_01340"/>
<dbReference type="Proteomes" id="UP000199065">
    <property type="component" value="Unassembled WGS sequence"/>
</dbReference>
<dbReference type="InterPro" id="IPR058303">
    <property type="entry name" value="DUF7990"/>
</dbReference>
<evidence type="ECO:0000313" key="1">
    <source>
        <dbReference type="EMBL" id="SFG59789.1"/>
    </source>
</evidence>
<gene>
    <name evidence="1" type="ORF">SAMN05660282_01340</name>
</gene>
<accession>A0A1I2T6S5</accession>
<keyword evidence="2" id="KW-1185">Reference proteome</keyword>
<evidence type="ECO:0008006" key="3">
    <source>
        <dbReference type="Google" id="ProtNLM"/>
    </source>
</evidence>
<evidence type="ECO:0000313" key="2">
    <source>
        <dbReference type="Proteomes" id="UP000199065"/>
    </source>
</evidence>
<name>A0A1I2T6S5_9CORY</name>
<reference evidence="1 2" key="1">
    <citation type="submission" date="2016-10" db="EMBL/GenBank/DDBJ databases">
        <authorList>
            <person name="de Groot N.N."/>
        </authorList>
    </citation>
    <scope>NUCLEOTIDE SEQUENCE [LARGE SCALE GENOMIC DNA]</scope>
    <source>
        <strain>J11</strain>
        <strain evidence="2">PG 39</strain>
    </source>
</reference>
<dbReference type="Pfam" id="PF25952">
    <property type="entry name" value="DUF7990"/>
    <property type="match status" value="1"/>
</dbReference>
<organism evidence="1 2">
    <name type="scientific">Corynebacterium spheniscorum</name>
    <dbReference type="NCBI Taxonomy" id="185761"/>
    <lineage>
        <taxon>Bacteria</taxon>
        <taxon>Bacillati</taxon>
        <taxon>Actinomycetota</taxon>
        <taxon>Actinomycetes</taxon>
        <taxon>Mycobacteriales</taxon>
        <taxon>Corynebacteriaceae</taxon>
        <taxon>Corynebacterium</taxon>
    </lineage>
</organism>